<keyword evidence="2" id="KW-1185">Reference proteome</keyword>
<sequence length="211" mass="23695">SLLGNEASNQTTRDDALNECSNEECDEFLGVVRGLIPWWVNLTQHISARDARNSILDCTSKEAKLAQDTHTRSPQRGRARGRAMPLASRTILHKLLKEQWQNRINLLEAGADSEAQVYGNTCGQSALNIVIYGRDDDRINLFIYNDSGISTLSSITPESIFYQAADSGFAEIQIRPSQEIIEKGSLEIKIGPVNHHHIMNRLPATRRRRQN</sequence>
<gene>
    <name evidence="1" type="ORF">AOQ84DRAFT_369006</name>
</gene>
<evidence type="ECO:0000313" key="2">
    <source>
        <dbReference type="Proteomes" id="UP000250140"/>
    </source>
</evidence>
<dbReference type="Proteomes" id="UP000250140">
    <property type="component" value="Unassembled WGS sequence"/>
</dbReference>
<name>A0A8E2JMJ0_9PEZI</name>
<protein>
    <submittedName>
        <fullName evidence="1">Uncharacterized protein</fullName>
    </submittedName>
</protein>
<feature type="non-terminal residue" evidence="1">
    <location>
        <position position="211"/>
    </location>
</feature>
<proteinExistence type="predicted"/>
<dbReference type="EMBL" id="KV750896">
    <property type="protein sequence ID" value="OCL02699.1"/>
    <property type="molecule type" value="Genomic_DNA"/>
</dbReference>
<reference evidence="1 2" key="1">
    <citation type="journal article" date="2016" name="Nat. Commun.">
        <title>Ectomycorrhizal ecology is imprinted in the genome of the dominant symbiotic fungus Cenococcum geophilum.</title>
        <authorList>
            <consortium name="DOE Joint Genome Institute"/>
            <person name="Peter M."/>
            <person name="Kohler A."/>
            <person name="Ohm R.A."/>
            <person name="Kuo A."/>
            <person name="Krutzmann J."/>
            <person name="Morin E."/>
            <person name="Arend M."/>
            <person name="Barry K.W."/>
            <person name="Binder M."/>
            <person name="Choi C."/>
            <person name="Clum A."/>
            <person name="Copeland A."/>
            <person name="Grisel N."/>
            <person name="Haridas S."/>
            <person name="Kipfer T."/>
            <person name="LaButti K."/>
            <person name="Lindquist E."/>
            <person name="Lipzen A."/>
            <person name="Maire R."/>
            <person name="Meier B."/>
            <person name="Mihaltcheva S."/>
            <person name="Molinier V."/>
            <person name="Murat C."/>
            <person name="Poggeler S."/>
            <person name="Quandt C.A."/>
            <person name="Sperisen C."/>
            <person name="Tritt A."/>
            <person name="Tisserant E."/>
            <person name="Crous P.W."/>
            <person name="Henrissat B."/>
            <person name="Nehls U."/>
            <person name="Egli S."/>
            <person name="Spatafora J.W."/>
            <person name="Grigoriev I.V."/>
            <person name="Martin F.M."/>
        </authorList>
    </citation>
    <scope>NUCLEOTIDE SEQUENCE [LARGE SCALE GENOMIC DNA]</scope>
    <source>
        <strain evidence="1 2">CBS 207.34</strain>
    </source>
</reference>
<organism evidence="1 2">
    <name type="scientific">Glonium stellatum</name>
    <dbReference type="NCBI Taxonomy" id="574774"/>
    <lineage>
        <taxon>Eukaryota</taxon>
        <taxon>Fungi</taxon>
        <taxon>Dikarya</taxon>
        <taxon>Ascomycota</taxon>
        <taxon>Pezizomycotina</taxon>
        <taxon>Dothideomycetes</taxon>
        <taxon>Pleosporomycetidae</taxon>
        <taxon>Gloniales</taxon>
        <taxon>Gloniaceae</taxon>
        <taxon>Glonium</taxon>
    </lineage>
</organism>
<accession>A0A8E2JMJ0</accession>
<dbReference type="AlphaFoldDB" id="A0A8E2JMJ0"/>
<evidence type="ECO:0000313" key="1">
    <source>
        <dbReference type="EMBL" id="OCL02699.1"/>
    </source>
</evidence>